<comment type="caution">
    <text evidence="2">The sequence shown here is derived from an EMBL/GenBank/DDBJ whole genome shotgun (WGS) entry which is preliminary data.</text>
</comment>
<sequence>MDECAECGFGYVAGPEEIPPRLRGLAQRYTEALAGVPDIRLRPAPDVWSALEYTCHLRDVLRVQGERLDLALRTDAPQFAPMGRDELVVTAAYNRQDPAAVLAALGAAADVLATAFAALGPAELARTGLYPWPRPVARTMLWLGQHTLHEGEHHLMDVRRQQA</sequence>
<dbReference type="EMBL" id="JBHMCA010000012">
    <property type="protein sequence ID" value="MFB9442129.1"/>
    <property type="molecule type" value="Genomic_DNA"/>
</dbReference>
<proteinExistence type="predicted"/>
<dbReference type="SUPFAM" id="SSF109854">
    <property type="entry name" value="DinB/YfiT-like putative metalloenzymes"/>
    <property type="match status" value="1"/>
</dbReference>
<reference evidence="2 3" key="1">
    <citation type="submission" date="2024-09" db="EMBL/GenBank/DDBJ databases">
        <authorList>
            <person name="Sun Q."/>
            <person name="Mori K."/>
        </authorList>
    </citation>
    <scope>NUCLEOTIDE SEQUENCE [LARGE SCALE GENOMIC DNA]</scope>
    <source>
        <strain evidence="2 3">JCM 3307</strain>
    </source>
</reference>
<dbReference type="InterPro" id="IPR034660">
    <property type="entry name" value="DinB/YfiT-like"/>
</dbReference>
<gene>
    <name evidence="2" type="ORF">ACFFTR_03380</name>
</gene>
<dbReference type="Pfam" id="PF12867">
    <property type="entry name" value="DinB_2"/>
    <property type="match status" value="1"/>
</dbReference>
<organism evidence="2 3">
    <name type="scientific">Dactylosporangium vinaceum</name>
    <dbReference type="NCBI Taxonomy" id="53362"/>
    <lineage>
        <taxon>Bacteria</taxon>
        <taxon>Bacillati</taxon>
        <taxon>Actinomycetota</taxon>
        <taxon>Actinomycetes</taxon>
        <taxon>Micromonosporales</taxon>
        <taxon>Micromonosporaceae</taxon>
        <taxon>Dactylosporangium</taxon>
    </lineage>
</organism>
<protein>
    <submittedName>
        <fullName evidence="2">DinB family protein</fullName>
    </submittedName>
</protein>
<feature type="domain" description="DinB-like" evidence="1">
    <location>
        <begin position="25"/>
        <end position="155"/>
    </location>
</feature>
<dbReference type="InterPro" id="IPR024775">
    <property type="entry name" value="DinB-like"/>
</dbReference>
<evidence type="ECO:0000313" key="2">
    <source>
        <dbReference type="EMBL" id="MFB9442129.1"/>
    </source>
</evidence>
<evidence type="ECO:0000259" key="1">
    <source>
        <dbReference type="Pfam" id="PF12867"/>
    </source>
</evidence>
<accession>A0ABV5LZU1</accession>
<dbReference type="RefSeq" id="WP_223095362.1">
    <property type="nucleotide sequence ID" value="NZ_CP061913.1"/>
</dbReference>
<evidence type="ECO:0000313" key="3">
    <source>
        <dbReference type="Proteomes" id="UP001589608"/>
    </source>
</evidence>
<dbReference type="Gene3D" id="1.20.120.450">
    <property type="entry name" value="dinb family like domain"/>
    <property type="match status" value="1"/>
</dbReference>
<name>A0ABV5LZU1_9ACTN</name>
<dbReference type="Proteomes" id="UP001589608">
    <property type="component" value="Unassembled WGS sequence"/>
</dbReference>
<keyword evidence="3" id="KW-1185">Reference proteome</keyword>